<protein>
    <submittedName>
        <fullName evidence="1">Uncharacterized protein</fullName>
    </submittedName>
</protein>
<organism evidence="1 2">
    <name type="scientific">Chloroherpeton thalassium (strain ATCC 35110 / GB-78)</name>
    <dbReference type="NCBI Taxonomy" id="517418"/>
    <lineage>
        <taxon>Bacteria</taxon>
        <taxon>Pseudomonadati</taxon>
        <taxon>Chlorobiota</taxon>
        <taxon>Chlorobiia</taxon>
        <taxon>Chlorobiales</taxon>
        <taxon>Chloroherpetonaceae</taxon>
        <taxon>Chloroherpeton</taxon>
    </lineage>
</organism>
<dbReference type="HOGENOM" id="CLU_025669_0_0_10"/>
<gene>
    <name evidence="1" type="ordered locus">Ctha_0083</name>
</gene>
<dbReference type="PANTHER" id="PTHR32098:SF5">
    <property type="entry name" value="LYCOPENE BETA_EPSILON CYCLASE PROTEIN"/>
    <property type="match status" value="1"/>
</dbReference>
<dbReference type="KEGG" id="cts:Ctha_0083"/>
<keyword evidence="2" id="KW-1185">Reference proteome</keyword>
<evidence type="ECO:0000313" key="1">
    <source>
        <dbReference type="EMBL" id="ACF12554.1"/>
    </source>
</evidence>
<dbReference type="EMBL" id="CP001100">
    <property type="protein sequence ID" value="ACF12554.1"/>
    <property type="molecule type" value="Genomic_DNA"/>
</dbReference>
<accession>B3QSG3</accession>
<dbReference type="PANTHER" id="PTHR32098">
    <property type="entry name" value="LYCOPENE BETA/EPSILON CYCLASE PROTEIN"/>
    <property type="match status" value="1"/>
</dbReference>
<dbReference type="SUPFAM" id="SSF51905">
    <property type="entry name" value="FAD/NAD(P)-binding domain"/>
    <property type="match status" value="1"/>
</dbReference>
<dbReference type="STRING" id="517418.Ctha_0083"/>
<name>B3QSG3_CHLT3</name>
<dbReference type="InterPro" id="IPR036188">
    <property type="entry name" value="FAD/NAD-bd_sf"/>
</dbReference>
<reference evidence="1 2" key="1">
    <citation type="submission" date="2008-06" db="EMBL/GenBank/DDBJ databases">
        <title>Complete sequence of Chloroherpeton thalassium ATCC 35110.</title>
        <authorList>
            <consortium name="US DOE Joint Genome Institute"/>
            <person name="Lucas S."/>
            <person name="Copeland A."/>
            <person name="Lapidus A."/>
            <person name="Glavina del Rio T."/>
            <person name="Dalin E."/>
            <person name="Tice H."/>
            <person name="Bruce D."/>
            <person name="Goodwin L."/>
            <person name="Pitluck S."/>
            <person name="Schmutz J."/>
            <person name="Larimer F."/>
            <person name="Land M."/>
            <person name="Hauser L."/>
            <person name="Kyrpides N."/>
            <person name="Mikhailova N."/>
            <person name="Liu Z."/>
            <person name="Li T."/>
            <person name="Zhao F."/>
            <person name="Overmann J."/>
            <person name="Bryant D.A."/>
            <person name="Richardson P."/>
        </authorList>
    </citation>
    <scope>NUCLEOTIDE SEQUENCE [LARGE SCALE GENOMIC DNA]</scope>
    <source>
        <strain evidence="2">ATCC 35110 / GB-78</strain>
    </source>
</reference>
<dbReference type="AlphaFoldDB" id="B3QSG3"/>
<dbReference type="Gene3D" id="3.50.50.60">
    <property type="entry name" value="FAD/NAD(P)-binding domain"/>
    <property type="match status" value="1"/>
</dbReference>
<proteinExistence type="predicted"/>
<sequence>MMTLSEIKQSHRLTYQYFSECQHGERWLQRIVELDQYWEQIGKRSTTQVVFSSDALPKNVRINGHFDLIYAGSTLGTIHAAAMAAIYKKSVLLFDKHTPAKTHRDWNISKQELLALAQIGLLTEKEIESAITKKYQTGFVEFASTEPPTRLYLEHVLDCAIDSDTILRHCLEKMEGEKNLVLGKTTFNRCFQCDDGIVVEVTSDDGRLEYYKAKVMMDAMGILSPIALELNNGKPQTHICPTVGTVASGLLDVDYDIGEILVSTEPEEYTATGARQLIWEGFPASNTEMITYLFFYDRIDSNNDKSLLNLFETYFQKLPTYKRPGADFKLHKPVFGIIPAYHHNGMGKTRETAADRILLLGDAATLSSPLTFCGFGSMVRNLARTTKQLNTLLDEGRCTKSDLERVSAYEENVAIMSNLMKFMCFEKDSDPPNFVNDLMNVIMKVLKDLPPRYGVSLFRDEMALSDFNTLILTVAKKYPKIFEITFRKLGVSGSLSWIQNWLGWLTAPKEK</sequence>
<evidence type="ECO:0000313" key="2">
    <source>
        <dbReference type="Proteomes" id="UP000001208"/>
    </source>
</evidence>
<dbReference type="RefSeq" id="WP_012498638.1">
    <property type="nucleotide sequence ID" value="NC_011026.1"/>
</dbReference>
<dbReference type="Proteomes" id="UP000001208">
    <property type="component" value="Chromosome"/>
</dbReference>
<dbReference type="eggNOG" id="COG0644">
    <property type="taxonomic scope" value="Bacteria"/>
</dbReference>